<organism evidence="9 10">
    <name type="scientific">Catenovulum maritimum</name>
    <dbReference type="NCBI Taxonomy" id="1513271"/>
    <lineage>
        <taxon>Bacteria</taxon>
        <taxon>Pseudomonadati</taxon>
        <taxon>Pseudomonadota</taxon>
        <taxon>Gammaproteobacteria</taxon>
        <taxon>Alteromonadales</taxon>
        <taxon>Alteromonadaceae</taxon>
        <taxon>Catenovulum</taxon>
    </lineage>
</organism>
<comment type="subcellular location">
    <subcellularLocation>
        <location evidence="1 5">Cytoplasm</location>
    </subcellularLocation>
</comment>
<dbReference type="Pfam" id="PF21982">
    <property type="entry name" value="RecX_HTH1"/>
    <property type="match status" value="1"/>
</dbReference>
<comment type="caution">
    <text evidence="9">The sequence shown here is derived from an EMBL/GenBank/DDBJ whole genome shotgun (WGS) entry which is preliminary data.</text>
</comment>
<dbReference type="InterPro" id="IPR053925">
    <property type="entry name" value="RecX_HTH_3rd"/>
</dbReference>
<feature type="domain" description="RecX third three-helical" evidence="7">
    <location>
        <begin position="115"/>
        <end position="154"/>
    </location>
</feature>
<evidence type="ECO:0000256" key="1">
    <source>
        <dbReference type="ARBA" id="ARBA00004496"/>
    </source>
</evidence>
<dbReference type="InterPro" id="IPR003783">
    <property type="entry name" value="Regulatory_RecX"/>
</dbReference>
<evidence type="ECO:0000259" key="8">
    <source>
        <dbReference type="Pfam" id="PF21982"/>
    </source>
</evidence>
<protein>
    <recommendedName>
        <fullName evidence="3 5">Regulatory protein RecX</fullName>
    </recommendedName>
</protein>
<dbReference type="InterPro" id="IPR053924">
    <property type="entry name" value="RecX_HTH_2nd"/>
</dbReference>
<dbReference type="RefSeq" id="WP_048691942.1">
    <property type="nucleotide sequence ID" value="NZ_KQ130489.1"/>
</dbReference>
<dbReference type="Gene3D" id="1.10.10.10">
    <property type="entry name" value="Winged helix-like DNA-binding domain superfamily/Winged helix DNA-binding domain"/>
    <property type="match status" value="3"/>
</dbReference>
<evidence type="ECO:0000256" key="2">
    <source>
        <dbReference type="ARBA" id="ARBA00009695"/>
    </source>
</evidence>
<feature type="domain" description="RecX first three-helical" evidence="8">
    <location>
        <begin position="25"/>
        <end position="56"/>
    </location>
</feature>
<comment type="function">
    <text evidence="5">Modulates RecA activity.</text>
</comment>
<evidence type="ECO:0000313" key="9">
    <source>
        <dbReference type="EMBL" id="KMT65250.1"/>
    </source>
</evidence>
<comment type="similarity">
    <text evidence="2 5">Belongs to the RecX family.</text>
</comment>
<sequence length="162" mass="19684">MKKPNLDFSNLTEAEIKQKAINYLTWLLARRDYSQFDLKQKLQQKQYPSQIIEAVLLLIEENGWQSDLRYARLLMRTKAQSGYGPNKIKQIFQQHQIKVDFYALELELEICWLSALIDLNERKYRTPVTDFKEKQKRFRFFYQRGYTSEQIQDFWQQQSEQN</sequence>
<dbReference type="Proteomes" id="UP000037600">
    <property type="component" value="Unassembled WGS sequence"/>
</dbReference>
<accession>A0A0J8GQZ4</accession>
<evidence type="ECO:0000256" key="5">
    <source>
        <dbReference type="HAMAP-Rule" id="MF_01114"/>
    </source>
</evidence>
<dbReference type="InterPro" id="IPR036388">
    <property type="entry name" value="WH-like_DNA-bd_sf"/>
</dbReference>
<evidence type="ECO:0000259" key="7">
    <source>
        <dbReference type="Pfam" id="PF21981"/>
    </source>
</evidence>
<dbReference type="HAMAP" id="MF_01114">
    <property type="entry name" value="RecX"/>
    <property type="match status" value="1"/>
</dbReference>
<dbReference type="Pfam" id="PF21981">
    <property type="entry name" value="RecX_HTH3"/>
    <property type="match status" value="1"/>
</dbReference>
<evidence type="ECO:0000256" key="3">
    <source>
        <dbReference type="ARBA" id="ARBA00018111"/>
    </source>
</evidence>
<evidence type="ECO:0000313" key="10">
    <source>
        <dbReference type="Proteomes" id="UP000037600"/>
    </source>
</evidence>
<dbReference type="Pfam" id="PF02631">
    <property type="entry name" value="RecX_HTH2"/>
    <property type="match status" value="1"/>
</dbReference>
<dbReference type="AlphaFoldDB" id="A0A0J8GQZ4"/>
<keyword evidence="4 5" id="KW-0963">Cytoplasm</keyword>
<name>A0A0J8GQZ4_9ALTE</name>
<reference evidence="9 10" key="1">
    <citation type="submission" date="2015-04" db="EMBL/GenBank/DDBJ databases">
        <title>Draft Genome Sequence of the Novel Agar-Digesting Marine Bacterium Q1.</title>
        <authorList>
            <person name="Li Y."/>
            <person name="Li D."/>
            <person name="Chen G."/>
            <person name="Du Z."/>
        </authorList>
    </citation>
    <scope>NUCLEOTIDE SEQUENCE [LARGE SCALE GENOMIC DNA]</scope>
    <source>
        <strain evidence="9 10">Q1</strain>
    </source>
</reference>
<dbReference type="PANTHER" id="PTHR33602">
    <property type="entry name" value="REGULATORY PROTEIN RECX FAMILY PROTEIN"/>
    <property type="match status" value="1"/>
</dbReference>
<proteinExistence type="inferred from homology"/>
<dbReference type="InterPro" id="IPR053926">
    <property type="entry name" value="RecX_HTH_1st"/>
</dbReference>
<dbReference type="GO" id="GO:0005737">
    <property type="term" value="C:cytoplasm"/>
    <property type="evidence" value="ECO:0007669"/>
    <property type="project" value="UniProtKB-SubCell"/>
</dbReference>
<gene>
    <name evidence="5" type="primary">recX</name>
    <name evidence="9" type="ORF">XM47_09415</name>
</gene>
<feature type="domain" description="RecX second three-helical" evidence="6">
    <location>
        <begin position="66"/>
        <end position="97"/>
    </location>
</feature>
<dbReference type="GO" id="GO:0006282">
    <property type="term" value="P:regulation of DNA repair"/>
    <property type="evidence" value="ECO:0007669"/>
    <property type="project" value="UniProtKB-UniRule"/>
</dbReference>
<dbReference type="EMBL" id="LAZL01000012">
    <property type="protein sequence ID" value="KMT65250.1"/>
    <property type="molecule type" value="Genomic_DNA"/>
</dbReference>
<keyword evidence="10" id="KW-1185">Reference proteome</keyword>
<evidence type="ECO:0000259" key="6">
    <source>
        <dbReference type="Pfam" id="PF02631"/>
    </source>
</evidence>
<dbReference type="PANTHER" id="PTHR33602:SF1">
    <property type="entry name" value="REGULATORY PROTEIN RECX FAMILY PROTEIN"/>
    <property type="match status" value="1"/>
</dbReference>
<evidence type="ECO:0000256" key="4">
    <source>
        <dbReference type="ARBA" id="ARBA00022490"/>
    </source>
</evidence>
<dbReference type="STRING" id="1513271.XM47_09415"/>